<dbReference type="Proteomes" id="UP001148018">
    <property type="component" value="Unassembled WGS sequence"/>
</dbReference>
<sequence>MLSEPANSCRQKKLEAKTNAANKNTGLDISAENLQAKSKSGTYKNIAHSAAGPGSIPGDMAAAGQAGPSPPRLGVNPQQHANIHSTYHGSPHPASYPGFSIHSWSFRSTSKAGVMYSTPTPTGPYPSPLHVPNSYNSPYTGYQCNGGMALDNYHLYYASNPKNLDVYWQQRPAVYPGQEYGVHQRYPSYFS</sequence>
<feature type="region of interest" description="Disordered" evidence="1">
    <location>
        <begin position="1"/>
        <end position="23"/>
    </location>
</feature>
<dbReference type="AlphaFoldDB" id="A0A9Q0D7F8"/>
<evidence type="ECO:0000256" key="1">
    <source>
        <dbReference type="SAM" id="MobiDB-lite"/>
    </source>
</evidence>
<evidence type="ECO:0000313" key="2">
    <source>
        <dbReference type="EMBL" id="KAJ3583251.1"/>
    </source>
</evidence>
<feature type="region of interest" description="Disordered" evidence="1">
    <location>
        <begin position="46"/>
        <end position="89"/>
    </location>
</feature>
<name>A0A9Q0D7F8_9TELE</name>
<dbReference type="EMBL" id="JANIIK010000484">
    <property type="protein sequence ID" value="KAJ3583251.1"/>
    <property type="molecule type" value="Genomic_DNA"/>
</dbReference>
<organism evidence="2 3">
    <name type="scientific">Muraenolepis orangiensis</name>
    <name type="common">Patagonian moray cod</name>
    <dbReference type="NCBI Taxonomy" id="630683"/>
    <lineage>
        <taxon>Eukaryota</taxon>
        <taxon>Metazoa</taxon>
        <taxon>Chordata</taxon>
        <taxon>Craniata</taxon>
        <taxon>Vertebrata</taxon>
        <taxon>Euteleostomi</taxon>
        <taxon>Actinopterygii</taxon>
        <taxon>Neopterygii</taxon>
        <taxon>Teleostei</taxon>
        <taxon>Neoteleostei</taxon>
        <taxon>Acanthomorphata</taxon>
        <taxon>Zeiogadaria</taxon>
        <taxon>Gadariae</taxon>
        <taxon>Gadiformes</taxon>
        <taxon>Muraenolepidoidei</taxon>
        <taxon>Muraenolepididae</taxon>
        <taxon>Muraenolepis</taxon>
    </lineage>
</organism>
<gene>
    <name evidence="2" type="ORF">NHX12_034138</name>
</gene>
<keyword evidence="3" id="KW-1185">Reference proteome</keyword>
<feature type="compositionally biased region" description="Polar residues" evidence="1">
    <location>
        <begin position="76"/>
        <end position="88"/>
    </location>
</feature>
<comment type="caution">
    <text evidence="2">The sequence shown here is derived from an EMBL/GenBank/DDBJ whole genome shotgun (WGS) entry which is preliminary data.</text>
</comment>
<accession>A0A9Q0D7F8</accession>
<evidence type="ECO:0000313" key="3">
    <source>
        <dbReference type="Proteomes" id="UP001148018"/>
    </source>
</evidence>
<protein>
    <submittedName>
        <fullName evidence="2">Uncharacterized protein</fullName>
    </submittedName>
</protein>
<reference evidence="2" key="1">
    <citation type="submission" date="2022-07" db="EMBL/GenBank/DDBJ databases">
        <title>Chromosome-level genome of Muraenolepis orangiensis.</title>
        <authorList>
            <person name="Kim J."/>
        </authorList>
    </citation>
    <scope>NUCLEOTIDE SEQUENCE</scope>
    <source>
        <strain evidence="2">KU_S4_2022</strain>
        <tissue evidence="2">Muscle</tissue>
    </source>
</reference>
<proteinExistence type="predicted"/>